<evidence type="ECO:0000256" key="3">
    <source>
        <dbReference type="ARBA" id="ARBA00023163"/>
    </source>
</evidence>
<evidence type="ECO:0000313" key="5">
    <source>
        <dbReference type="EMBL" id="GAA2634127.1"/>
    </source>
</evidence>
<keyword evidence="6" id="KW-1185">Reference proteome</keyword>
<dbReference type="Proteomes" id="UP001501447">
    <property type="component" value="Unassembled WGS sequence"/>
</dbReference>
<organism evidence="5 6">
    <name type="scientific">Streptomyces axinellae</name>
    <dbReference type="NCBI Taxonomy" id="552788"/>
    <lineage>
        <taxon>Bacteria</taxon>
        <taxon>Bacillati</taxon>
        <taxon>Actinomycetota</taxon>
        <taxon>Actinomycetes</taxon>
        <taxon>Kitasatosporales</taxon>
        <taxon>Streptomycetaceae</taxon>
        <taxon>Streptomyces</taxon>
    </lineage>
</organism>
<dbReference type="Gene3D" id="1.20.120.530">
    <property type="entry name" value="GntR ligand-binding domain-like"/>
    <property type="match status" value="1"/>
</dbReference>
<dbReference type="InterPro" id="IPR008920">
    <property type="entry name" value="TF_FadR/GntR_C"/>
</dbReference>
<dbReference type="PRINTS" id="PR00035">
    <property type="entry name" value="HTHGNTR"/>
</dbReference>
<keyword evidence="1" id="KW-0805">Transcription regulation</keyword>
<sequence length="233" mass="25607">MAPGIREQLEDRITELIFEMDLAPGAAMPPEAQLIERLGAGRNSVREALRALHTRGIVDIRHGYGTFVGSAPLATMAPGLLYRTRQSVRADPGALRDLVAVRRAIESGLITDVVEQADERLFDRLDAEIKAMSDPNGNDTADADRHFHLMLFESLGNNLATQLIELFWDAFQRVRADLGPDSDPGDIAHWHGDIVDALRARDADAARRAVVDHFDDVESRIAALPRPDEGATT</sequence>
<dbReference type="RefSeq" id="WP_344570018.1">
    <property type="nucleotide sequence ID" value="NZ_BAAARJ010000023.1"/>
</dbReference>
<dbReference type="Pfam" id="PF00392">
    <property type="entry name" value="GntR"/>
    <property type="match status" value="1"/>
</dbReference>
<proteinExistence type="predicted"/>
<feature type="domain" description="HTH gntR-type" evidence="4">
    <location>
        <begin position="3"/>
        <end position="71"/>
    </location>
</feature>
<evidence type="ECO:0000256" key="2">
    <source>
        <dbReference type="ARBA" id="ARBA00023125"/>
    </source>
</evidence>
<dbReference type="PANTHER" id="PTHR43537:SF5">
    <property type="entry name" value="UXU OPERON TRANSCRIPTIONAL REGULATOR"/>
    <property type="match status" value="1"/>
</dbReference>
<dbReference type="InterPro" id="IPR000524">
    <property type="entry name" value="Tscrpt_reg_HTH_GntR"/>
</dbReference>
<dbReference type="Pfam" id="PF07729">
    <property type="entry name" value="FCD"/>
    <property type="match status" value="1"/>
</dbReference>
<dbReference type="EMBL" id="BAAARJ010000023">
    <property type="protein sequence ID" value="GAA2634127.1"/>
    <property type="molecule type" value="Genomic_DNA"/>
</dbReference>
<dbReference type="InterPro" id="IPR011711">
    <property type="entry name" value="GntR_C"/>
</dbReference>
<reference evidence="6" key="1">
    <citation type="journal article" date="2019" name="Int. J. Syst. Evol. Microbiol.">
        <title>The Global Catalogue of Microorganisms (GCM) 10K type strain sequencing project: providing services to taxonomists for standard genome sequencing and annotation.</title>
        <authorList>
            <consortium name="The Broad Institute Genomics Platform"/>
            <consortium name="The Broad Institute Genome Sequencing Center for Infectious Disease"/>
            <person name="Wu L."/>
            <person name="Ma J."/>
        </authorList>
    </citation>
    <scope>NUCLEOTIDE SEQUENCE [LARGE SCALE GENOMIC DNA]</scope>
    <source>
        <strain evidence="6">JCM 16373</strain>
    </source>
</reference>
<dbReference type="CDD" id="cd07377">
    <property type="entry name" value="WHTH_GntR"/>
    <property type="match status" value="1"/>
</dbReference>
<dbReference type="SUPFAM" id="SSF48008">
    <property type="entry name" value="GntR ligand-binding domain-like"/>
    <property type="match status" value="1"/>
</dbReference>
<evidence type="ECO:0000259" key="4">
    <source>
        <dbReference type="PROSITE" id="PS50949"/>
    </source>
</evidence>
<dbReference type="Gene3D" id="1.10.10.10">
    <property type="entry name" value="Winged helix-like DNA-binding domain superfamily/Winged helix DNA-binding domain"/>
    <property type="match status" value="1"/>
</dbReference>
<name>A0ABP6D4L9_9ACTN</name>
<evidence type="ECO:0000256" key="1">
    <source>
        <dbReference type="ARBA" id="ARBA00023015"/>
    </source>
</evidence>
<comment type="caution">
    <text evidence="5">The sequence shown here is derived from an EMBL/GenBank/DDBJ whole genome shotgun (WGS) entry which is preliminary data.</text>
</comment>
<dbReference type="PROSITE" id="PS50949">
    <property type="entry name" value="HTH_GNTR"/>
    <property type="match status" value="1"/>
</dbReference>
<dbReference type="SMART" id="SM00345">
    <property type="entry name" value="HTH_GNTR"/>
    <property type="match status" value="1"/>
</dbReference>
<accession>A0ABP6D4L9</accession>
<dbReference type="SMART" id="SM00895">
    <property type="entry name" value="FCD"/>
    <property type="match status" value="1"/>
</dbReference>
<dbReference type="SUPFAM" id="SSF46785">
    <property type="entry name" value="Winged helix' DNA-binding domain"/>
    <property type="match status" value="1"/>
</dbReference>
<dbReference type="InterPro" id="IPR036390">
    <property type="entry name" value="WH_DNA-bd_sf"/>
</dbReference>
<evidence type="ECO:0000313" key="6">
    <source>
        <dbReference type="Proteomes" id="UP001501447"/>
    </source>
</evidence>
<protein>
    <submittedName>
        <fullName evidence="5">FadR/GntR family transcriptional regulator</fullName>
    </submittedName>
</protein>
<gene>
    <name evidence="5" type="ORF">GCM10009863_58030</name>
</gene>
<keyword evidence="2" id="KW-0238">DNA-binding</keyword>
<dbReference type="PANTHER" id="PTHR43537">
    <property type="entry name" value="TRANSCRIPTIONAL REGULATOR, GNTR FAMILY"/>
    <property type="match status" value="1"/>
</dbReference>
<keyword evidence="3" id="KW-0804">Transcription</keyword>
<dbReference type="InterPro" id="IPR036388">
    <property type="entry name" value="WH-like_DNA-bd_sf"/>
</dbReference>